<evidence type="ECO:0000313" key="2">
    <source>
        <dbReference type="EMBL" id="AIX43686.1"/>
    </source>
</evidence>
<accession>A0A0E3IAN3</accession>
<protein>
    <submittedName>
        <fullName evidence="2">Uncharacterized protein</fullName>
    </submittedName>
</protein>
<dbReference type="InterPro" id="IPR055636">
    <property type="entry name" value="DUF7212"/>
</dbReference>
<evidence type="ECO:0000313" key="4">
    <source>
        <dbReference type="Proteomes" id="UP000185307"/>
    </source>
</evidence>
<sequence>MGNIYERDSHREAIDYALMISELEGTYTHLKRMSYFEDAAILEEMKKRYYKLYFRALREEREKAEN</sequence>
<evidence type="ECO:0000313" key="3">
    <source>
        <dbReference type="Proteomes" id="UP000185295"/>
    </source>
</evidence>
<dbReference type="Proteomes" id="UP000185307">
    <property type="component" value="Segment"/>
</dbReference>
<name>A0A0E3IAN3_9CAUD</name>
<gene>
    <name evidence="1" type="ORF">Syn7803C16_47</name>
    <name evidence="2" type="ORF">Syn7803C24_47</name>
</gene>
<dbReference type="Pfam" id="PF23848">
    <property type="entry name" value="DUF7212"/>
    <property type="match status" value="1"/>
</dbReference>
<dbReference type="EMBL" id="KJ019151">
    <property type="protein sequence ID" value="AIX43686.1"/>
    <property type="molecule type" value="Genomic_DNA"/>
</dbReference>
<dbReference type="EMBL" id="KJ019146">
    <property type="protein sequence ID" value="AIX42266.1"/>
    <property type="molecule type" value="Genomic_DNA"/>
</dbReference>
<organism evidence="2 4">
    <name type="scientific">Synechococcus phage ACG-2014f</name>
    <dbReference type="NCBI Taxonomy" id="1493511"/>
    <lineage>
        <taxon>Viruses</taxon>
        <taxon>Duplodnaviria</taxon>
        <taxon>Heunggongvirae</taxon>
        <taxon>Uroviricota</taxon>
        <taxon>Caudoviricetes</taxon>
        <taxon>Pantevenvirales</taxon>
        <taxon>Kyanoviridae</taxon>
        <taxon>Atlauavirus</taxon>
        <taxon>Atlauavirus tusconc8</taxon>
    </lineage>
</organism>
<evidence type="ECO:0000313" key="1">
    <source>
        <dbReference type="EMBL" id="AIX42266.1"/>
    </source>
</evidence>
<proteinExistence type="predicted"/>
<dbReference type="Proteomes" id="UP000185295">
    <property type="component" value="Segment"/>
</dbReference>
<reference evidence="3 4" key="1">
    <citation type="submission" date="2013-12" db="EMBL/GenBank/DDBJ databases">
        <title>Ecological redundancy of diverse viral populations within a natural community.</title>
        <authorList>
            <person name="Gregory A.C."/>
            <person name="LaButti K."/>
            <person name="Copeland A."/>
            <person name="Woyke T."/>
            <person name="Sullivan M.B."/>
        </authorList>
    </citation>
    <scope>NUCLEOTIDE SEQUENCE [LARGE SCALE GENOMIC DNA]</scope>
    <source>
        <strain evidence="1">Syn7803C16</strain>
        <strain evidence="2">Syn7803C24</strain>
    </source>
</reference>